<gene>
    <name evidence="9" type="ORF">MGYG_06663</name>
</gene>
<dbReference type="Proteomes" id="UP000002669">
    <property type="component" value="Unassembled WGS sequence"/>
</dbReference>
<dbReference type="GO" id="GO:0005634">
    <property type="term" value="C:nucleus"/>
    <property type="evidence" value="ECO:0007669"/>
    <property type="project" value="UniProtKB-SubCell"/>
</dbReference>
<feature type="domain" description="C2H2-type" evidence="8">
    <location>
        <begin position="494"/>
        <end position="524"/>
    </location>
</feature>
<dbReference type="InParanoid" id="E4V0V2"/>
<dbReference type="VEuPathDB" id="FungiDB:MGYG_06663"/>
<feature type="domain" description="C2H2-type" evidence="8">
    <location>
        <begin position="409"/>
        <end position="436"/>
    </location>
</feature>
<keyword evidence="4 7" id="KW-0863">Zinc-finger</keyword>
<dbReference type="FunFam" id="3.30.160.60:FF:001704">
    <property type="entry name" value="C2H2 transcription factor, putative"/>
    <property type="match status" value="1"/>
</dbReference>
<keyword evidence="5" id="KW-0862">Zinc</keyword>
<dbReference type="InterPro" id="IPR013087">
    <property type="entry name" value="Znf_C2H2_type"/>
</dbReference>
<reference evidence="10" key="1">
    <citation type="journal article" date="2012" name="MBio">
        <title>Comparative genome analysis of Trichophyton rubrum and related dermatophytes reveals candidate genes involved in infection.</title>
        <authorList>
            <person name="Martinez D.A."/>
            <person name="Oliver B.G."/>
            <person name="Graeser Y."/>
            <person name="Goldberg J.M."/>
            <person name="Li W."/>
            <person name="Martinez-Rossi N.M."/>
            <person name="Monod M."/>
            <person name="Shelest E."/>
            <person name="Barton R.C."/>
            <person name="Birch E."/>
            <person name="Brakhage A.A."/>
            <person name="Chen Z."/>
            <person name="Gurr S.J."/>
            <person name="Heiman D."/>
            <person name="Heitman J."/>
            <person name="Kosti I."/>
            <person name="Rossi A."/>
            <person name="Saif S."/>
            <person name="Samalova M."/>
            <person name="Saunders C.W."/>
            <person name="Shea T."/>
            <person name="Summerbell R.C."/>
            <person name="Xu J."/>
            <person name="Young S."/>
            <person name="Zeng Q."/>
            <person name="Birren B.W."/>
            <person name="Cuomo C.A."/>
            <person name="White T.C."/>
        </authorList>
    </citation>
    <scope>NUCLEOTIDE SEQUENCE [LARGE SCALE GENOMIC DNA]</scope>
    <source>
        <strain evidence="10">ATCC MYA-4604 / CBS 118893</strain>
    </source>
</reference>
<dbReference type="RefSeq" id="XP_003170675.1">
    <property type="nucleotide sequence ID" value="XM_003170627.1"/>
</dbReference>
<dbReference type="PANTHER" id="PTHR19818">
    <property type="entry name" value="ZINC FINGER PROTEIN ZIC AND GLI"/>
    <property type="match status" value="1"/>
</dbReference>
<protein>
    <submittedName>
        <fullName evidence="9">Zinc finger protein 46</fullName>
    </submittedName>
</protein>
<dbReference type="EMBL" id="DS989827">
    <property type="protein sequence ID" value="EFR03667.1"/>
    <property type="molecule type" value="Genomic_DNA"/>
</dbReference>
<proteinExistence type="predicted"/>
<dbReference type="OMA" id="FHMLGMC"/>
<dbReference type="HOGENOM" id="CLU_035240_1_0_1"/>
<dbReference type="Gene3D" id="3.30.160.60">
    <property type="entry name" value="Classic Zinc Finger"/>
    <property type="match status" value="5"/>
</dbReference>
<dbReference type="PROSITE" id="PS00028">
    <property type="entry name" value="ZINC_FINGER_C2H2_1"/>
    <property type="match status" value="3"/>
</dbReference>
<dbReference type="SMART" id="SM00355">
    <property type="entry name" value="ZnF_C2H2"/>
    <property type="match status" value="6"/>
</dbReference>
<sequence length="540" mass="59167">MADQFDERSSFCWECYWPGLDADSNNNNTALPPGCADASCWNQADFSHQSLGLCGAGTECCDNDQCSPSCATICDGFVDCDKSTACSEPQCNDMNCNNQATACFDLNCVAEGEQSLRSLDQGHFFNQGIPLNWGCLDLQNAAAAAATSATTTAAVNDVSLQHCNLDNDNLRSHFHFHHPVGTLNSLDLNPVSKGLGDGAINPKHSRPAVGVPCSNHAGSVWAMANAAGGCSSNIKDHNHTHHPYLNHLTPRANLDKAFDIAQWSAQMQRHRHDPSFHSQSSSASFIPDAMNNNSTVSTRSTPGLSLESSPMTALTSREVSIQSMDYSGDELHICKWVANGDSGFVCGITFPDAKSLQEHLVQEHANQTDGAKGVGYYCCWEGCHRPHEPFSQKSKLQGHYLTHSNYKNFQCSICGKSFARQATLERHERSHRGDKPYKCKICGKAFTDSSELKTHRRIHTGEKPFKCKHPGCTFETGDSSNMSSHKLTHGERRHKCPFPGCSKSFTRPDQLKRHAKTAHKDDLFSLQRMASPITPSLPMI</sequence>
<feature type="domain" description="C2H2-type" evidence="8">
    <location>
        <begin position="437"/>
        <end position="464"/>
    </location>
</feature>
<dbReference type="OrthoDB" id="3437960at2759"/>
<evidence type="ECO:0000256" key="7">
    <source>
        <dbReference type="PROSITE-ProRule" id="PRU00042"/>
    </source>
</evidence>
<evidence type="ECO:0000256" key="1">
    <source>
        <dbReference type="ARBA" id="ARBA00004123"/>
    </source>
</evidence>
<evidence type="ECO:0000259" key="8">
    <source>
        <dbReference type="PROSITE" id="PS50157"/>
    </source>
</evidence>
<accession>E4V0V2</accession>
<dbReference type="GO" id="GO:0008270">
    <property type="term" value="F:zinc ion binding"/>
    <property type="evidence" value="ECO:0007669"/>
    <property type="project" value="UniProtKB-KW"/>
</dbReference>
<dbReference type="GeneID" id="10025916"/>
<comment type="subcellular location">
    <subcellularLocation>
        <location evidence="1">Nucleus</location>
    </subcellularLocation>
</comment>
<dbReference type="InterPro" id="IPR036236">
    <property type="entry name" value="Znf_C2H2_sf"/>
</dbReference>
<dbReference type="PANTHER" id="PTHR19818:SF139">
    <property type="entry name" value="PAIR-RULE PROTEIN ODD-PAIRED"/>
    <property type="match status" value="1"/>
</dbReference>
<dbReference type="InterPro" id="IPR050329">
    <property type="entry name" value="GLI_C2H2-zinc-finger"/>
</dbReference>
<evidence type="ECO:0000256" key="3">
    <source>
        <dbReference type="ARBA" id="ARBA00022737"/>
    </source>
</evidence>
<dbReference type="GO" id="GO:0000978">
    <property type="term" value="F:RNA polymerase II cis-regulatory region sequence-specific DNA binding"/>
    <property type="evidence" value="ECO:0007669"/>
    <property type="project" value="TreeGrafter"/>
</dbReference>
<dbReference type="GO" id="GO:0000981">
    <property type="term" value="F:DNA-binding transcription factor activity, RNA polymerase II-specific"/>
    <property type="evidence" value="ECO:0007669"/>
    <property type="project" value="TreeGrafter"/>
</dbReference>
<dbReference type="STRING" id="535722.E4V0V2"/>
<organism evidence="10">
    <name type="scientific">Arthroderma gypseum (strain ATCC MYA-4604 / CBS 118893)</name>
    <name type="common">Microsporum gypseum</name>
    <dbReference type="NCBI Taxonomy" id="535722"/>
    <lineage>
        <taxon>Eukaryota</taxon>
        <taxon>Fungi</taxon>
        <taxon>Dikarya</taxon>
        <taxon>Ascomycota</taxon>
        <taxon>Pezizomycotina</taxon>
        <taxon>Eurotiomycetes</taxon>
        <taxon>Eurotiomycetidae</taxon>
        <taxon>Onygenales</taxon>
        <taxon>Arthrodermataceae</taxon>
        <taxon>Nannizzia</taxon>
    </lineage>
</organism>
<evidence type="ECO:0000313" key="9">
    <source>
        <dbReference type="EMBL" id="EFR03667.1"/>
    </source>
</evidence>
<evidence type="ECO:0000256" key="5">
    <source>
        <dbReference type="ARBA" id="ARBA00022833"/>
    </source>
</evidence>
<dbReference type="GO" id="GO:0045944">
    <property type="term" value="P:positive regulation of transcription by RNA polymerase II"/>
    <property type="evidence" value="ECO:0007669"/>
    <property type="project" value="UniProtKB-ARBA"/>
</dbReference>
<name>E4V0V2_ARTGP</name>
<dbReference type="Pfam" id="PF00096">
    <property type="entry name" value="zf-C2H2"/>
    <property type="match status" value="3"/>
</dbReference>
<evidence type="ECO:0000313" key="10">
    <source>
        <dbReference type="Proteomes" id="UP000002669"/>
    </source>
</evidence>
<dbReference type="FunFam" id="3.30.160.60:FF:001498">
    <property type="entry name" value="Zinc finger protein 404"/>
    <property type="match status" value="1"/>
</dbReference>
<dbReference type="eggNOG" id="KOG1721">
    <property type="taxonomic scope" value="Eukaryota"/>
</dbReference>
<evidence type="ECO:0000256" key="4">
    <source>
        <dbReference type="ARBA" id="ARBA00022771"/>
    </source>
</evidence>
<keyword evidence="2" id="KW-0479">Metal-binding</keyword>
<keyword evidence="10" id="KW-1185">Reference proteome</keyword>
<keyword evidence="6" id="KW-0539">Nucleus</keyword>
<dbReference type="SUPFAM" id="SSF57667">
    <property type="entry name" value="beta-beta-alpha zinc fingers"/>
    <property type="match status" value="3"/>
</dbReference>
<evidence type="ECO:0000256" key="6">
    <source>
        <dbReference type="ARBA" id="ARBA00023242"/>
    </source>
</evidence>
<dbReference type="PROSITE" id="PS50157">
    <property type="entry name" value="ZINC_FINGER_C2H2_2"/>
    <property type="match status" value="3"/>
</dbReference>
<dbReference type="AlphaFoldDB" id="E4V0V2"/>
<keyword evidence="3" id="KW-0677">Repeat</keyword>
<evidence type="ECO:0000256" key="2">
    <source>
        <dbReference type="ARBA" id="ARBA00022723"/>
    </source>
</evidence>